<keyword evidence="2" id="KW-1185">Reference proteome</keyword>
<organism evidence="1 2">
    <name type="scientific">Paenibacillus donghaensis</name>
    <dbReference type="NCBI Taxonomy" id="414771"/>
    <lineage>
        <taxon>Bacteria</taxon>
        <taxon>Bacillati</taxon>
        <taxon>Bacillota</taxon>
        <taxon>Bacilli</taxon>
        <taxon>Bacillales</taxon>
        <taxon>Paenibacillaceae</taxon>
        <taxon>Paenibacillus</taxon>
    </lineage>
</organism>
<reference evidence="1 2" key="1">
    <citation type="submission" date="2017-06" db="EMBL/GenBank/DDBJ databases">
        <title>Complete genome sequence of Paenibacillus donghaensis KCTC 13049T isolated from East Sea sediment, South Korea.</title>
        <authorList>
            <person name="Jung B.K."/>
            <person name="Hong S.-J."/>
            <person name="Shin J.-H."/>
        </authorList>
    </citation>
    <scope>NUCLEOTIDE SEQUENCE [LARGE SCALE GENOMIC DNA]</scope>
    <source>
        <strain evidence="1 2">KCTC 13049</strain>
    </source>
</reference>
<evidence type="ECO:0000313" key="2">
    <source>
        <dbReference type="Proteomes" id="UP000249890"/>
    </source>
</evidence>
<dbReference type="Proteomes" id="UP000249890">
    <property type="component" value="Chromosome"/>
</dbReference>
<name>A0A2Z2K7V1_9BACL</name>
<evidence type="ECO:0000313" key="1">
    <source>
        <dbReference type="EMBL" id="ASA22616.1"/>
    </source>
</evidence>
<dbReference type="AlphaFoldDB" id="A0A2Z2K7V1"/>
<dbReference type="KEGG" id="pdh:B9T62_18590"/>
<protein>
    <submittedName>
        <fullName evidence="1">Uncharacterized protein</fullName>
    </submittedName>
</protein>
<gene>
    <name evidence="1" type="ORF">B9T62_18590</name>
</gene>
<accession>A0A2Z2K7V1</accession>
<sequence length="64" mass="7546">MEKIEKGYLGFSEGMFQGMGRDHSNIEKYKEVDWETVKDYIEKNKENIKSVVVGLCRRLGVYIR</sequence>
<dbReference type="RefSeq" id="WP_087916614.1">
    <property type="nucleotide sequence ID" value="NZ_CP021780.1"/>
</dbReference>
<proteinExistence type="predicted"/>
<dbReference type="EMBL" id="CP021780">
    <property type="protein sequence ID" value="ASA22616.1"/>
    <property type="molecule type" value="Genomic_DNA"/>
</dbReference>